<dbReference type="AlphaFoldDB" id="A0A9J6DIW8"/>
<reference evidence="1" key="1">
    <citation type="journal article" date="2020" name="Cell">
        <title>Large-Scale Comparative Analyses of Tick Genomes Elucidate Their Genetic Diversity and Vector Capacities.</title>
        <authorList>
            <consortium name="Tick Genome and Microbiome Consortium (TIGMIC)"/>
            <person name="Jia N."/>
            <person name="Wang J."/>
            <person name="Shi W."/>
            <person name="Du L."/>
            <person name="Sun Y."/>
            <person name="Zhan W."/>
            <person name="Jiang J.F."/>
            <person name="Wang Q."/>
            <person name="Zhang B."/>
            <person name="Ji P."/>
            <person name="Bell-Sakyi L."/>
            <person name="Cui X.M."/>
            <person name="Yuan T.T."/>
            <person name="Jiang B.G."/>
            <person name="Yang W.F."/>
            <person name="Lam T.T."/>
            <person name="Chang Q.C."/>
            <person name="Ding S.J."/>
            <person name="Wang X.J."/>
            <person name="Zhu J.G."/>
            <person name="Ruan X.D."/>
            <person name="Zhao L."/>
            <person name="Wei J.T."/>
            <person name="Ye R.Z."/>
            <person name="Que T.C."/>
            <person name="Du C.H."/>
            <person name="Zhou Y.H."/>
            <person name="Cheng J.X."/>
            <person name="Dai P.F."/>
            <person name="Guo W.B."/>
            <person name="Han X.H."/>
            <person name="Huang E.J."/>
            <person name="Li L.F."/>
            <person name="Wei W."/>
            <person name="Gao Y.C."/>
            <person name="Liu J.Z."/>
            <person name="Shao H.Z."/>
            <person name="Wang X."/>
            <person name="Wang C.C."/>
            <person name="Yang T.C."/>
            <person name="Huo Q.B."/>
            <person name="Li W."/>
            <person name="Chen H.Y."/>
            <person name="Chen S.E."/>
            <person name="Zhou L.G."/>
            <person name="Ni X.B."/>
            <person name="Tian J.H."/>
            <person name="Sheng Y."/>
            <person name="Liu T."/>
            <person name="Pan Y.S."/>
            <person name="Xia L.Y."/>
            <person name="Li J."/>
            <person name="Zhao F."/>
            <person name="Cao W.C."/>
        </authorList>
    </citation>
    <scope>NUCLEOTIDE SEQUENCE</scope>
    <source>
        <strain evidence="1">Rmic-2018</strain>
    </source>
</reference>
<sequence length="181" mass="19360">MDLIAANVFVDAINDRSAQRFIHLARPIDVRSALAAALKTVHGSGVTIATTLSILPGQTENFAFVLRSQEVGRLSRSPSSRRQVPCRNREVMPLSTFTGPLDSLKLDVLSGLFGTLALGLDCHGVLRHGGMLCNASAAAGASFLDDYASPASSWHDDYCLPPSQRHPVSQCFIDGEAVDEP</sequence>
<comment type="caution">
    <text evidence="1">The sequence shown here is derived from an EMBL/GenBank/DDBJ whole genome shotgun (WGS) entry which is preliminary data.</text>
</comment>
<proteinExistence type="predicted"/>
<keyword evidence="2" id="KW-1185">Reference proteome</keyword>
<gene>
    <name evidence="1" type="ORF">HPB51_020620</name>
</gene>
<organism evidence="1 2">
    <name type="scientific">Rhipicephalus microplus</name>
    <name type="common">Cattle tick</name>
    <name type="synonym">Boophilus microplus</name>
    <dbReference type="NCBI Taxonomy" id="6941"/>
    <lineage>
        <taxon>Eukaryota</taxon>
        <taxon>Metazoa</taxon>
        <taxon>Ecdysozoa</taxon>
        <taxon>Arthropoda</taxon>
        <taxon>Chelicerata</taxon>
        <taxon>Arachnida</taxon>
        <taxon>Acari</taxon>
        <taxon>Parasitiformes</taxon>
        <taxon>Ixodida</taxon>
        <taxon>Ixodoidea</taxon>
        <taxon>Ixodidae</taxon>
        <taxon>Rhipicephalinae</taxon>
        <taxon>Rhipicephalus</taxon>
        <taxon>Boophilus</taxon>
    </lineage>
</organism>
<name>A0A9J6DIW8_RHIMP</name>
<reference evidence="1" key="2">
    <citation type="submission" date="2021-09" db="EMBL/GenBank/DDBJ databases">
        <authorList>
            <person name="Jia N."/>
            <person name="Wang J."/>
            <person name="Shi W."/>
            <person name="Du L."/>
            <person name="Sun Y."/>
            <person name="Zhan W."/>
            <person name="Jiang J."/>
            <person name="Wang Q."/>
            <person name="Zhang B."/>
            <person name="Ji P."/>
            <person name="Sakyi L.B."/>
            <person name="Cui X."/>
            <person name="Yuan T."/>
            <person name="Jiang B."/>
            <person name="Yang W."/>
            <person name="Lam T.T.-Y."/>
            <person name="Chang Q."/>
            <person name="Ding S."/>
            <person name="Wang X."/>
            <person name="Zhu J."/>
            <person name="Ruan X."/>
            <person name="Zhao L."/>
            <person name="Wei J."/>
            <person name="Que T."/>
            <person name="Du C."/>
            <person name="Cheng J."/>
            <person name="Dai P."/>
            <person name="Han X."/>
            <person name="Huang E."/>
            <person name="Gao Y."/>
            <person name="Liu J."/>
            <person name="Shao H."/>
            <person name="Ye R."/>
            <person name="Li L."/>
            <person name="Wei W."/>
            <person name="Wang X."/>
            <person name="Wang C."/>
            <person name="Huo Q."/>
            <person name="Li W."/>
            <person name="Guo W."/>
            <person name="Chen H."/>
            <person name="Chen S."/>
            <person name="Zhou L."/>
            <person name="Zhou L."/>
            <person name="Ni X."/>
            <person name="Tian J."/>
            <person name="Zhou Y."/>
            <person name="Sheng Y."/>
            <person name="Liu T."/>
            <person name="Pan Y."/>
            <person name="Xia L."/>
            <person name="Li J."/>
            <person name="Zhao F."/>
            <person name="Cao W."/>
        </authorList>
    </citation>
    <scope>NUCLEOTIDE SEQUENCE</scope>
    <source>
        <strain evidence="1">Rmic-2018</strain>
        <tissue evidence="1">Larvae</tissue>
    </source>
</reference>
<evidence type="ECO:0000313" key="1">
    <source>
        <dbReference type="EMBL" id="KAH8022010.1"/>
    </source>
</evidence>
<dbReference type="EMBL" id="JABSTU010000009">
    <property type="protein sequence ID" value="KAH8022010.1"/>
    <property type="molecule type" value="Genomic_DNA"/>
</dbReference>
<protein>
    <submittedName>
        <fullName evidence="1">Uncharacterized protein</fullName>
    </submittedName>
</protein>
<evidence type="ECO:0000313" key="2">
    <source>
        <dbReference type="Proteomes" id="UP000821866"/>
    </source>
</evidence>
<dbReference type="Proteomes" id="UP000821866">
    <property type="component" value="Chromosome 7"/>
</dbReference>
<accession>A0A9J6DIW8</accession>